<evidence type="ECO:0000256" key="2">
    <source>
        <dbReference type="ARBA" id="ARBA00022448"/>
    </source>
</evidence>
<feature type="transmembrane region" description="Helical" evidence="7">
    <location>
        <begin position="146"/>
        <end position="169"/>
    </location>
</feature>
<feature type="transmembrane region" description="Helical" evidence="7">
    <location>
        <begin position="189"/>
        <end position="210"/>
    </location>
</feature>
<dbReference type="InterPro" id="IPR000425">
    <property type="entry name" value="MIP"/>
</dbReference>
<feature type="transmembrane region" description="Helical" evidence="7">
    <location>
        <begin position="120"/>
        <end position="139"/>
    </location>
</feature>
<keyword evidence="2 6" id="KW-0813">Transport</keyword>
<keyword evidence="3 6" id="KW-0812">Transmembrane</keyword>
<dbReference type="Pfam" id="PF00230">
    <property type="entry name" value="MIP"/>
    <property type="match status" value="1"/>
</dbReference>
<keyword evidence="9" id="KW-1185">Reference proteome</keyword>
<gene>
    <name evidence="8" type="ORF">HCN83_12790</name>
</gene>
<sequence>MRQSLTAEFVGTYILVFAGTGAVVVNELTGDITHVGIALTFGLVVMALIYTFGHISGAHFNPAVTIGFWAMRTFPGKSVLPYIAAQVGGATAASLTLLALFGNVADLGATLPAYAPEQSFILEIILTFILMLVIAASAVHAKAIKSFAGIAIGATVGLEAMFAGPISGASMNPARSLGPALASGTLEHLWIYLTATVIGALLAVGVYRLLQD</sequence>
<dbReference type="InterPro" id="IPR034294">
    <property type="entry name" value="Aquaporin_transptr"/>
</dbReference>
<evidence type="ECO:0000256" key="4">
    <source>
        <dbReference type="ARBA" id="ARBA00022989"/>
    </source>
</evidence>
<keyword evidence="5 7" id="KW-0472">Membrane</keyword>
<evidence type="ECO:0000313" key="8">
    <source>
        <dbReference type="EMBL" id="NJP38466.1"/>
    </source>
</evidence>
<dbReference type="AlphaFoldDB" id="A0A969TVX2"/>
<dbReference type="Gene3D" id="1.20.1080.10">
    <property type="entry name" value="Glycerol uptake facilitator protein"/>
    <property type="match status" value="1"/>
</dbReference>
<evidence type="ECO:0000256" key="1">
    <source>
        <dbReference type="ARBA" id="ARBA00004141"/>
    </source>
</evidence>
<dbReference type="PANTHER" id="PTHR45724">
    <property type="entry name" value="AQUAPORIN NIP2-1"/>
    <property type="match status" value="1"/>
</dbReference>
<dbReference type="RefSeq" id="WP_168007973.1">
    <property type="nucleotide sequence ID" value="NZ_JAATHJ010000022.1"/>
</dbReference>
<comment type="subcellular location">
    <subcellularLocation>
        <location evidence="1">Membrane</location>
        <topology evidence="1">Multi-pass membrane protein</topology>
    </subcellularLocation>
</comment>
<reference evidence="8 9" key="1">
    <citation type="submission" date="2020-03" db="EMBL/GenBank/DDBJ databases">
        <title>Assessment of the enzymatic potential of alkaline-tolerant lipase obtained from Bacillus luteus H11 (technogenic soil) for the bioremediation of saline soils contaminated with petroleum substances.</title>
        <authorList>
            <person name="Kalwasinska A."/>
        </authorList>
    </citation>
    <scope>NUCLEOTIDE SEQUENCE [LARGE SCALE GENOMIC DNA]</scope>
    <source>
        <strain evidence="8 9">H11</strain>
    </source>
</reference>
<dbReference type="SUPFAM" id="SSF81338">
    <property type="entry name" value="Aquaporin-like"/>
    <property type="match status" value="1"/>
</dbReference>
<dbReference type="InterPro" id="IPR023271">
    <property type="entry name" value="Aquaporin-like"/>
</dbReference>
<comment type="similarity">
    <text evidence="6">Belongs to the MIP/aquaporin (TC 1.A.8) family.</text>
</comment>
<dbReference type="NCBIfam" id="TIGR00861">
    <property type="entry name" value="MIP"/>
    <property type="match status" value="1"/>
</dbReference>
<dbReference type="InterPro" id="IPR022357">
    <property type="entry name" value="MIP_CS"/>
</dbReference>
<dbReference type="Proteomes" id="UP000752012">
    <property type="component" value="Unassembled WGS sequence"/>
</dbReference>
<keyword evidence="4 7" id="KW-1133">Transmembrane helix</keyword>
<dbReference type="GO" id="GO:0016020">
    <property type="term" value="C:membrane"/>
    <property type="evidence" value="ECO:0007669"/>
    <property type="project" value="UniProtKB-SubCell"/>
</dbReference>
<protein>
    <submittedName>
        <fullName evidence="8">MIP family channel protein</fullName>
    </submittedName>
</protein>
<organism evidence="8 9">
    <name type="scientific">Alkalicoccus luteus</name>
    <dbReference type="NCBI Taxonomy" id="1237094"/>
    <lineage>
        <taxon>Bacteria</taxon>
        <taxon>Bacillati</taxon>
        <taxon>Bacillota</taxon>
        <taxon>Bacilli</taxon>
        <taxon>Bacillales</taxon>
        <taxon>Bacillaceae</taxon>
        <taxon>Alkalicoccus</taxon>
    </lineage>
</organism>
<dbReference type="PANTHER" id="PTHR45724:SF13">
    <property type="entry name" value="AQUAPORIN NIP1-1-RELATED"/>
    <property type="match status" value="1"/>
</dbReference>
<dbReference type="GO" id="GO:0015267">
    <property type="term" value="F:channel activity"/>
    <property type="evidence" value="ECO:0007669"/>
    <property type="project" value="InterPro"/>
</dbReference>
<evidence type="ECO:0000256" key="7">
    <source>
        <dbReference type="SAM" id="Phobius"/>
    </source>
</evidence>
<name>A0A969TVX2_9BACI</name>
<feature type="transmembrane region" description="Helical" evidence="7">
    <location>
        <begin position="32"/>
        <end position="52"/>
    </location>
</feature>
<evidence type="ECO:0000256" key="5">
    <source>
        <dbReference type="ARBA" id="ARBA00023136"/>
    </source>
</evidence>
<dbReference type="PROSITE" id="PS00221">
    <property type="entry name" value="MIP"/>
    <property type="match status" value="1"/>
</dbReference>
<evidence type="ECO:0000313" key="9">
    <source>
        <dbReference type="Proteomes" id="UP000752012"/>
    </source>
</evidence>
<evidence type="ECO:0000256" key="6">
    <source>
        <dbReference type="RuleBase" id="RU000477"/>
    </source>
</evidence>
<proteinExistence type="inferred from homology"/>
<accession>A0A969TVX2</accession>
<dbReference type="EMBL" id="JAATHJ010000022">
    <property type="protein sequence ID" value="NJP38466.1"/>
    <property type="molecule type" value="Genomic_DNA"/>
</dbReference>
<dbReference type="PRINTS" id="PR00783">
    <property type="entry name" value="MINTRINSICP"/>
</dbReference>
<feature type="transmembrane region" description="Helical" evidence="7">
    <location>
        <begin position="7"/>
        <end position="26"/>
    </location>
</feature>
<evidence type="ECO:0000256" key="3">
    <source>
        <dbReference type="ARBA" id="ARBA00022692"/>
    </source>
</evidence>
<feature type="transmembrane region" description="Helical" evidence="7">
    <location>
        <begin position="79"/>
        <end position="100"/>
    </location>
</feature>
<comment type="caution">
    <text evidence="8">The sequence shown here is derived from an EMBL/GenBank/DDBJ whole genome shotgun (WGS) entry which is preliminary data.</text>
</comment>